<dbReference type="AlphaFoldDB" id="U3A7Y3"/>
<evidence type="ECO:0000313" key="2">
    <source>
        <dbReference type="Proteomes" id="UP000016568"/>
    </source>
</evidence>
<gene>
    <name evidence="1" type="ORF">NT2_12_01080</name>
</gene>
<dbReference type="eggNOG" id="ENOG5031C13">
    <property type="taxonomic scope" value="Bacteria"/>
</dbReference>
<dbReference type="EMBL" id="BASZ01000012">
    <property type="protein sequence ID" value="GAD50848.1"/>
    <property type="molecule type" value="Genomic_DNA"/>
</dbReference>
<accession>U3A7Y3</accession>
<proteinExistence type="predicted"/>
<comment type="caution">
    <text evidence="1">The sequence shown here is derived from an EMBL/GenBank/DDBJ whole genome shotgun (WGS) entry which is preliminary data.</text>
</comment>
<protein>
    <submittedName>
        <fullName evidence="1">Uncharacterized protein</fullName>
    </submittedName>
</protein>
<organism evidence="1 2">
    <name type="scientific">Caenibius tardaugens NBRC 16725</name>
    <dbReference type="NCBI Taxonomy" id="1219035"/>
    <lineage>
        <taxon>Bacteria</taxon>
        <taxon>Pseudomonadati</taxon>
        <taxon>Pseudomonadota</taxon>
        <taxon>Alphaproteobacteria</taxon>
        <taxon>Sphingomonadales</taxon>
        <taxon>Erythrobacteraceae</taxon>
        <taxon>Caenibius</taxon>
    </lineage>
</organism>
<reference evidence="1 2" key="1">
    <citation type="submission" date="2013-09" db="EMBL/GenBank/DDBJ databases">
        <title>Whole genome shotgun sequence of Novosphingobium tardaugens NBRC 16725.</title>
        <authorList>
            <person name="Isaki S."/>
            <person name="Hosoyama A."/>
            <person name="Tsuchikane K."/>
            <person name="Katsumata H."/>
            <person name="Ando Y."/>
            <person name="Yamazaki S."/>
            <person name="Fujita N."/>
        </authorList>
    </citation>
    <scope>NUCLEOTIDE SEQUENCE [LARGE SCALE GENOMIC DNA]</scope>
    <source>
        <strain evidence="1 2">NBRC 16725</strain>
    </source>
</reference>
<dbReference type="Proteomes" id="UP000016568">
    <property type="component" value="Unassembled WGS sequence"/>
</dbReference>
<keyword evidence="2" id="KW-1185">Reference proteome</keyword>
<evidence type="ECO:0000313" key="1">
    <source>
        <dbReference type="EMBL" id="GAD50848.1"/>
    </source>
</evidence>
<name>U3A7Y3_9SPHN</name>
<sequence length="383" mass="41136">MLLSLPVAALAAQDAGRAWWHADPRGSPPPFIRDAQTALAAHAAQMLDAAGDKARAGQAVAAARAVLRAEPFDVAALRLLGIAKEMEAEGRGQSLLHLAERVSRRDLITQLALIEHAARAGDLAGTLRHYDRVLAVHPEVDEQLFPILAAALGEDAIRQRLVVYAKRDWFTRFAYKALSLGADPVAYSALLVGSSGGLDPELAGQMLSRVIGQLVAEGRFADAKRVAQELSGPRGGAMRDLGFTPATLDPRLDTLGWRLADNEIARAFLERDGRLSLRIASNRTGEMARRTTLLPEGAYRLAVTIGYQPDTPRARLTWDVRCRGAGGAVLWQAMFPVKGGSQELGIVVPPRCAAQEWRLSATSALSQFPSEAQVVALDLAAAR</sequence>